<proteinExistence type="predicted"/>
<evidence type="ECO:0000313" key="2">
    <source>
        <dbReference type="Proteomes" id="UP000836387"/>
    </source>
</evidence>
<dbReference type="EMBL" id="CADEHS020000065">
    <property type="protein sequence ID" value="CAG9949365.1"/>
    <property type="molecule type" value="Genomic_DNA"/>
</dbReference>
<accession>A0ACA9U7R4</accession>
<gene>
    <name evidence="1" type="ORF">CRV2_00020755</name>
</gene>
<reference evidence="1" key="1">
    <citation type="submission" date="2020-04" db="EMBL/GenBank/DDBJ databases">
        <authorList>
            <person name="Broberg M."/>
        </authorList>
    </citation>
    <scope>NUCLEOTIDE SEQUENCE</scope>
</reference>
<sequence>MIRRGGGGSQQSQSQASSAGGVRDRSSEAFAPDFNSHPPTAGGCSLPRIKFWMLLSRLATDLFHFDLGNQEIFGPLEQTPMSIIWPVRRTTAHPFPSILRSSCIDELLSALAAIFTLPASRCYPVLALFLGVPSQQSLLGPPWSRPLTSYMRAWHRGR</sequence>
<dbReference type="Proteomes" id="UP000836387">
    <property type="component" value="Unassembled WGS sequence"/>
</dbReference>
<organism evidence="1 2">
    <name type="scientific">Clonostachys rosea f. rosea IK726</name>
    <dbReference type="NCBI Taxonomy" id="1349383"/>
    <lineage>
        <taxon>Eukaryota</taxon>
        <taxon>Fungi</taxon>
        <taxon>Dikarya</taxon>
        <taxon>Ascomycota</taxon>
        <taxon>Pezizomycotina</taxon>
        <taxon>Sordariomycetes</taxon>
        <taxon>Hypocreomycetidae</taxon>
        <taxon>Hypocreales</taxon>
        <taxon>Bionectriaceae</taxon>
        <taxon>Clonostachys</taxon>
    </lineage>
</organism>
<reference evidence="1" key="2">
    <citation type="submission" date="2021-10" db="EMBL/GenBank/DDBJ databases">
        <authorList>
            <person name="Piombo E."/>
        </authorList>
    </citation>
    <scope>NUCLEOTIDE SEQUENCE</scope>
</reference>
<evidence type="ECO:0000313" key="1">
    <source>
        <dbReference type="EMBL" id="CAG9949365.1"/>
    </source>
</evidence>
<keyword evidence="2" id="KW-1185">Reference proteome</keyword>
<protein>
    <submittedName>
        <fullName evidence="1">Uncharacterized protein</fullName>
    </submittedName>
</protein>
<name>A0ACA9U7R4_BIOOC</name>
<comment type="caution">
    <text evidence="1">The sequence shown here is derived from an EMBL/GenBank/DDBJ whole genome shotgun (WGS) entry which is preliminary data.</text>
</comment>